<protein>
    <recommendedName>
        <fullName evidence="4">ABC transporter</fullName>
    </recommendedName>
</protein>
<gene>
    <name evidence="2" type="ORF">AMJ87_13850</name>
</gene>
<accession>A0A0S8G2B8</accession>
<dbReference type="EMBL" id="LJUO01000238">
    <property type="protein sequence ID" value="KPK67141.1"/>
    <property type="molecule type" value="Genomic_DNA"/>
</dbReference>
<keyword evidence="1" id="KW-1133">Transmembrane helix</keyword>
<evidence type="ECO:0000256" key="1">
    <source>
        <dbReference type="SAM" id="Phobius"/>
    </source>
</evidence>
<evidence type="ECO:0000313" key="2">
    <source>
        <dbReference type="EMBL" id="KPK67141.1"/>
    </source>
</evidence>
<feature type="transmembrane region" description="Helical" evidence="1">
    <location>
        <begin position="17"/>
        <end position="39"/>
    </location>
</feature>
<keyword evidence="1" id="KW-0812">Transmembrane</keyword>
<keyword evidence="1" id="KW-0472">Membrane</keyword>
<dbReference type="Proteomes" id="UP000051096">
    <property type="component" value="Unassembled WGS sequence"/>
</dbReference>
<evidence type="ECO:0008006" key="4">
    <source>
        <dbReference type="Google" id="ProtNLM"/>
    </source>
</evidence>
<organism evidence="2 3">
    <name type="scientific">candidate division WOR_3 bacterium SM23_60</name>
    <dbReference type="NCBI Taxonomy" id="1703780"/>
    <lineage>
        <taxon>Bacteria</taxon>
        <taxon>Bacteria division WOR-3</taxon>
    </lineage>
</organism>
<reference evidence="2 3" key="1">
    <citation type="journal article" date="2015" name="Microbiome">
        <title>Genomic resolution of linkages in carbon, nitrogen, and sulfur cycling among widespread estuary sediment bacteria.</title>
        <authorList>
            <person name="Baker B.J."/>
            <person name="Lazar C.S."/>
            <person name="Teske A.P."/>
            <person name="Dick G.J."/>
        </authorList>
    </citation>
    <scope>NUCLEOTIDE SEQUENCE [LARGE SCALE GENOMIC DNA]</scope>
    <source>
        <strain evidence="2">SM23_60</strain>
    </source>
</reference>
<evidence type="ECO:0000313" key="3">
    <source>
        <dbReference type="Proteomes" id="UP000051096"/>
    </source>
</evidence>
<feature type="non-terminal residue" evidence="2">
    <location>
        <position position="75"/>
    </location>
</feature>
<dbReference type="AlphaFoldDB" id="A0A0S8G2B8"/>
<proteinExistence type="predicted"/>
<name>A0A0S8G2B8_UNCW3</name>
<comment type="caution">
    <text evidence="2">The sequence shown here is derived from an EMBL/GenBank/DDBJ whole genome shotgun (WGS) entry which is preliminary data.</text>
</comment>
<sequence length="75" mass="8377">MTRIIVQELRKEFTILLAYPIEIVFWTISPLLWVVPLIFQGKALIGGLQSTAFGNLAGTGEYIPYVLIGAIFSTY</sequence>